<dbReference type="Proteomes" id="UP000828251">
    <property type="component" value="Unassembled WGS sequence"/>
</dbReference>
<protein>
    <submittedName>
        <fullName evidence="3">Uncharacterized protein</fullName>
    </submittedName>
</protein>
<dbReference type="OrthoDB" id="1921697at2759"/>
<feature type="region of interest" description="Disordered" evidence="2">
    <location>
        <begin position="1"/>
        <end position="51"/>
    </location>
</feature>
<keyword evidence="4" id="KW-1185">Reference proteome</keyword>
<name>A0A9D3ZHK2_9ROSI</name>
<feature type="compositionally biased region" description="Polar residues" evidence="2">
    <location>
        <begin position="425"/>
        <end position="435"/>
    </location>
</feature>
<evidence type="ECO:0000256" key="2">
    <source>
        <dbReference type="SAM" id="MobiDB-lite"/>
    </source>
</evidence>
<organism evidence="3 4">
    <name type="scientific">Gossypium stocksii</name>
    <dbReference type="NCBI Taxonomy" id="47602"/>
    <lineage>
        <taxon>Eukaryota</taxon>
        <taxon>Viridiplantae</taxon>
        <taxon>Streptophyta</taxon>
        <taxon>Embryophyta</taxon>
        <taxon>Tracheophyta</taxon>
        <taxon>Spermatophyta</taxon>
        <taxon>Magnoliopsida</taxon>
        <taxon>eudicotyledons</taxon>
        <taxon>Gunneridae</taxon>
        <taxon>Pentapetalae</taxon>
        <taxon>rosids</taxon>
        <taxon>malvids</taxon>
        <taxon>Malvales</taxon>
        <taxon>Malvaceae</taxon>
        <taxon>Malvoideae</taxon>
        <taxon>Gossypium</taxon>
    </lineage>
</organism>
<reference evidence="3 4" key="1">
    <citation type="journal article" date="2021" name="Plant Biotechnol. J.">
        <title>Multi-omics assisted identification of the key and species-specific regulatory components of drought-tolerant mechanisms in Gossypium stocksii.</title>
        <authorList>
            <person name="Yu D."/>
            <person name="Ke L."/>
            <person name="Zhang D."/>
            <person name="Wu Y."/>
            <person name="Sun Y."/>
            <person name="Mei J."/>
            <person name="Sun J."/>
            <person name="Sun Y."/>
        </authorList>
    </citation>
    <scope>NUCLEOTIDE SEQUENCE [LARGE SCALE GENOMIC DNA]</scope>
    <source>
        <strain evidence="4">cv. E1</strain>
        <tissue evidence="3">Leaf</tissue>
    </source>
</reference>
<comment type="caution">
    <text evidence="3">The sequence shown here is derived from an EMBL/GenBank/DDBJ whole genome shotgun (WGS) entry which is preliminary data.</text>
</comment>
<feature type="coiled-coil region" evidence="1">
    <location>
        <begin position="384"/>
        <end position="418"/>
    </location>
</feature>
<keyword evidence="1" id="KW-0175">Coiled coil</keyword>
<evidence type="ECO:0000313" key="3">
    <source>
        <dbReference type="EMBL" id="KAH1033607.1"/>
    </source>
</evidence>
<feature type="region of interest" description="Disordered" evidence="2">
    <location>
        <begin position="282"/>
        <end position="318"/>
    </location>
</feature>
<sequence>MEKQSMGETITKRSKWQYPPPQPAPKILHLPPRPKRKPPLKPSKLPSLHNETKGKQLVNLFDQERCFKRGLIPLMLVTPMEESNEEMKREKVEEEEEEENNGRVVALVEEEKWKFQAEMLRAECNLLRIERDIVVRKMERGSVKMEKTLKSAVHTLVSGRNNICEGNDVRMILEELINELLEKLEKLQKRTGVKDLEAKKCSNFDKRACFLRTPLDKFGEFSDEQIGAEEIREMAEASLSIKTRSESDESLVSNRNNNVEILRRNMERLSKGVLFERMAEEYSPMTSSGNSSKRIDYSDSSPSSTQRSDKEKMSGEPRVCSGHCKAIVRRIVEQVRAETEQWSQMQDMLGQVRDEMEELQKCRDYWEDRALDSDYQIRSLKSAVKEWRQKAHSSKAKANELQARMFVFHEEIERLRNERERKSTWGRNTSPTNQEARNETEKRILMCDLKENRCANDDGCKAQPCTATGLLPRRSPLRELGNMSALMKQHGEGILPLFCLRRDPETKCSF</sequence>
<gene>
    <name evidence="3" type="ORF">J1N35_045781</name>
</gene>
<proteinExistence type="predicted"/>
<dbReference type="PANTHER" id="PTHR35468:SF1">
    <property type="entry name" value="MYOSIN-LIKE PROTEIN"/>
    <property type="match status" value="1"/>
</dbReference>
<dbReference type="PANTHER" id="PTHR35468">
    <property type="entry name" value="MYOSIN-LIKE PROTEIN"/>
    <property type="match status" value="1"/>
</dbReference>
<dbReference type="AlphaFoldDB" id="A0A9D3ZHK2"/>
<dbReference type="EMBL" id="JAIQCV010000013">
    <property type="protein sequence ID" value="KAH1033607.1"/>
    <property type="molecule type" value="Genomic_DNA"/>
</dbReference>
<evidence type="ECO:0000313" key="4">
    <source>
        <dbReference type="Proteomes" id="UP000828251"/>
    </source>
</evidence>
<accession>A0A9D3ZHK2</accession>
<feature type="region of interest" description="Disordered" evidence="2">
    <location>
        <begin position="418"/>
        <end position="439"/>
    </location>
</feature>
<evidence type="ECO:0000256" key="1">
    <source>
        <dbReference type="SAM" id="Coils"/>
    </source>
</evidence>